<dbReference type="OrthoDB" id="408954at2759"/>
<dbReference type="PANTHER" id="PTHR11863">
    <property type="entry name" value="STEROL DESATURASE"/>
    <property type="match status" value="1"/>
</dbReference>
<proteinExistence type="predicted"/>
<keyword evidence="4 6" id="KW-0472">Membrane</keyword>
<comment type="caution">
    <text evidence="8">The sequence shown here is derived from an EMBL/GenBank/DDBJ whole genome shotgun (WGS) entry which is preliminary data.</text>
</comment>
<dbReference type="InterPro" id="IPR050307">
    <property type="entry name" value="Sterol_Desaturase_Related"/>
</dbReference>
<evidence type="ECO:0000313" key="8">
    <source>
        <dbReference type="EMBL" id="KAJ5226277.1"/>
    </source>
</evidence>
<protein>
    <recommendedName>
        <fullName evidence="7">Fatty acid hydroxylase domain-containing protein</fullName>
    </recommendedName>
</protein>
<evidence type="ECO:0000256" key="3">
    <source>
        <dbReference type="ARBA" id="ARBA00022989"/>
    </source>
</evidence>
<dbReference type="GO" id="GO:0008610">
    <property type="term" value="P:lipid biosynthetic process"/>
    <property type="evidence" value="ECO:0007669"/>
    <property type="project" value="InterPro"/>
</dbReference>
<evidence type="ECO:0000256" key="2">
    <source>
        <dbReference type="ARBA" id="ARBA00022692"/>
    </source>
</evidence>
<sequence>MSSLFAIPLLTVALAPSFFASYATSLNFVFFYMTWSTLAQGESGLPCGKRSGNVRVKDIKVVAWSLVNLLLGILLQLFTEWLIMRIFGARYAISVSMRIPMPWDVIVDLARGYIVREILTYVAHRFILHSDSILAKWHGTWYHSLKAPYALTAHYDHPVAYLVGRFIPTYAPALLFRFHMLTYLVYLSLCSLEETFAYSGYTTLPTSFLLGGIARRTDEHLLSGGDGNYGPSGIVDWACGTSIGDSDIQDDVMEELEDHEVEEMVRRFKSKLNGKISGKINGAKGDLTGSGPRKPNSRKVRSG</sequence>
<dbReference type="Proteomes" id="UP001150941">
    <property type="component" value="Unassembled WGS sequence"/>
</dbReference>
<reference evidence="8" key="1">
    <citation type="submission" date="2022-11" db="EMBL/GenBank/DDBJ databases">
        <authorList>
            <person name="Petersen C."/>
        </authorList>
    </citation>
    <scope>NUCLEOTIDE SEQUENCE</scope>
    <source>
        <strain evidence="8">IBT 19713</strain>
    </source>
</reference>
<dbReference type="GeneID" id="83204101"/>
<dbReference type="InterPro" id="IPR006694">
    <property type="entry name" value="Fatty_acid_hydroxylase"/>
</dbReference>
<reference evidence="8" key="2">
    <citation type="journal article" date="2023" name="IMA Fungus">
        <title>Comparative genomic study of the Penicillium genus elucidates a diverse pangenome and 15 lateral gene transfer events.</title>
        <authorList>
            <person name="Petersen C."/>
            <person name="Sorensen T."/>
            <person name="Nielsen M.R."/>
            <person name="Sondergaard T.E."/>
            <person name="Sorensen J.L."/>
            <person name="Fitzpatrick D.A."/>
            <person name="Frisvad J.C."/>
            <person name="Nielsen K.L."/>
        </authorList>
    </citation>
    <scope>NUCLEOTIDE SEQUENCE</scope>
    <source>
        <strain evidence="8">IBT 19713</strain>
    </source>
</reference>
<dbReference type="EMBL" id="JAPQKS010000005">
    <property type="protein sequence ID" value="KAJ5226277.1"/>
    <property type="molecule type" value="Genomic_DNA"/>
</dbReference>
<keyword evidence="2 6" id="KW-0812">Transmembrane</keyword>
<dbReference type="RefSeq" id="XP_058329688.1">
    <property type="nucleotide sequence ID" value="XM_058476798.1"/>
</dbReference>
<dbReference type="Pfam" id="PF04116">
    <property type="entry name" value="FA_hydroxylase"/>
    <property type="match status" value="1"/>
</dbReference>
<evidence type="ECO:0000259" key="7">
    <source>
        <dbReference type="Pfam" id="PF04116"/>
    </source>
</evidence>
<dbReference type="GO" id="GO:0005506">
    <property type="term" value="F:iron ion binding"/>
    <property type="evidence" value="ECO:0007669"/>
    <property type="project" value="InterPro"/>
</dbReference>
<feature type="region of interest" description="Disordered" evidence="5">
    <location>
        <begin position="275"/>
        <end position="303"/>
    </location>
</feature>
<comment type="subcellular location">
    <subcellularLocation>
        <location evidence="1">Membrane</location>
    </subcellularLocation>
</comment>
<evidence type="ECO:0000313" key="9">
    <source>
        <dbReference type="Proteomes" id="UP001150941"/>
    </source>
</evidence>
<evidence type="ECO:0000256" key="6">
    <source>
        <dbReference type="SAM" id="Phobius"/>
    </source>
</evidence>
<name>A0A9W9TKJ6_9EURO</name>
<keyword evidence="3 6" id="KW-1133">Transmembrane helix</keyword>
<accession>A0A9W9TKJ6</accession>
<organism evidence="8 9">
    <name type="scientific">Penicillium chermesinum</name>
    <dbReference type="NCBI Taxonomy" id="63820"/>
    <lineage>
        <taxon>Eukaryota</taxon>
        <taxon>Fungi</taxon>
        <taxon>Dikarya</taxon>
        <taxon>Ascomycota</taxon>
        <taxon>Pezizomycotina</taxon>
        <taxon>Eurotiomycetes</taxon>
        <taxon>Eurotiomycetidae</taxon>
        <taxon>Eurotiales</taxon>
        <taxon>Aspergillaceae</taxon>
        <taxon>Penicillium</taxon>
    </lineage>
</organism>
<dbReference type="AlphaFoldDB" id="A0A9W9TKJ6"/>
<keyword evidence="9" id="KW-1185">Reference proteome</keyword>
<dbReference type="GO" id="GO:0016020">
    <property type="term" value="C:membrane"/>
    <property type="evidence" value="ECO:0007669"/>
    <property type="project" value="UniProtKB-SubCell"/>
</dbReference>
<evidence type="ECO:0000256" key="5">
    <source>
        <dbReference type="SAM" id="MobiDB-lite"/>
    </source>
</evidence>
<feature type="transmembrane region" description="Helical" evidence="6">
    <location>
        <begin position="61"/>
        <end position="83"/>
    </location>
</feature>
<evidence type="ECO:0000256" key="4">
    <source>
        <dbReference type="ARBA" id="ARBA00023136"/>
    </source>
</evidence>
<evidence type="ECO:0000256" key="1">
    <source>
        <dbReference type="ARBA" id="ARBA00004370"/>
    </source>
</evidence>
<feature type="domain" description="Fatty acid hydroxylase" evidence="7">
    <location>
        <begin position="112"/>
        <end position="241"/>
    </location>
</feature>
<dbReference type="GO" id="GO:0016491">
    <property type="term" value="F:oxidoreductase activity"/>
    <property type="evidence" value="ECO:0007669"/>
    <property type="project" value="InterPro"/>
</dbReference>
<gene>
    <name evidence="8" type="ORF">N7468_007502</name>
</gene>